<evidence type="ECO:0000259" key="3">
    <source>
        <dbReference type="SMART" id="SM01329"/>
    </source>
</evidence>
<dbReference type="Gene3D" id="3.40.718.10">
    <property type="entry name" value="Isopropylmalate Dehydrogenase"/>
    <property type="match status" value="1"/>
</dbReference>
<dbReference type="InterPro" id="IPR024084">
    <property type="entry name" value="IsoPropMal-DH-like_dom"/>
</dbReference>
<accession>A0A7C5UXY3</accession>
<feature type="domain" description="Isopropylmalate dehydrogenase-like" evidence="3">
    <location>
        <begin position="6"/>
        <end position="335"/>
    </location>
</feature>
<name>A0A7C5UXY3_9CREN</name>
<dbReference type="EMBL" id="DRUB01000090">
    <property type="protein sequence ID" value="HHR96141.1"/>
    <property type="molecule type" value="Genomic_DNA"/>
</dbReference>
<protein>
    <submittedName>
        <fullName evidence="4">Isocitrate/isopropylmalate dehydrogenase family protein</fullName>
    </submittedName>
</protein>
<dbReference type="SMART" id="SM01329">
    <property type="entry name" value="Iso_dh"/>
    <property type="match status" value="1"/>
</dbReference>
<evidence type="ECO:0000256" key="2">
    <source>
        <dbReference type="ARBA" id="ARBA00023002"/>
    </source>
</evidence>
<dbReference type="AlphaFoldDB" id="A0A7C5UXY3"/>
<evidence type="ECO:0000313" key="4">
    <source>
        <dbReference type="EMBL" id="HHR96141.1"/>
    </source>
</evidence>
<dbReference type="PANTHER" id="PTHR11835:SF34">
    <property type="entry name" value="ISOCITRATE DEHYDROGENASE [NAD] SUBUNIT ALPHA, MITOCHONDRIAL"/>
    <property type="match status" value="1"/>
</dbReference>
<gene>
    <name evidence="4" type="ORF">ENL47_04870</name>
</gene>
<dbReference type="GO" id="GO:0004449">
    <property type="term" value="F:isocitrate dehydrogenase (NAD+) activity"/>
    <property type="evidence" value="ECO:0007669"/>
    <property type="project" value="TreeGrafter"/>
</dbReference>
<proteinExistence type="inferred from homology"/>
<dbReference type="SUPFAM" id="SSF53659">
    <property type="entry name" value="Isocitrate/Isopropylmalate dehydrogenase-like"/>
    <property type="match status" value="1"/>
</dbReference>
<organism evidence="4">
    <name type="scientific">Ignisphaera aggregans</name>
    <dbReference type="NCBI Taxonomy" id="334771"/>
    <lineage>
        <taxon>Archaea</taxon>
        <taxon>Thermoproteota</taxon>
        <taxon>Thermoprotei</taxon>
        <taxon>Desulfurococcales</taxon>
        <taxon>Desulfurococcaceae</taxon>
        <taxon>Ignisphaera</taxon>
    </lineage>
</organism>
<dbReference type="PANTHER" id="PTHR11835">
    <property type="entry name" value="DECARBOXYLATING DEHYDROGENASES-ISOCITRATE, ISOPROPYLMALATE, TARTRATE"/>
    <property type="match status" value="1"/>
</dbReference>
<comment type="caution">
    <text evidence="4">The sequence shown here is derived from an EMBL/GenBank/DDBJ whole genome shotgun (WGS) entry which is preliminary data.</text>
</comment>
<keyword evidence="2" id="KW-0560">Oxidoreductase</keyword>
<dbReference type="GO" id="GO:0006099">
    <property type="term" value="P:tricarboxylic acid cycle"/>
    <property type="evidence" value="ECO:0007669"/>
    <property type="project" value="TreeGrafter"/>
</dbReference>
<dbReference type="Pfam" id="PF00180">
    <property type="entry name" value="Iso_dh"/>
    <property type="match status" value="1"/>
</dbReference>
<reference evidence="4" key="1">
    <citation type="journal article" date="2020" name="mSystems">
        <title>Genome- and Community-Level Interaction Insights into Carbon Utilization and Element Cycling Functions of Hydrothermarchaeota in Hydrothermal Sediment.</title>
        <authorList>
            <person name="Zhou Z."/>
            <person name="Liu Y."/>
            <person name="Xu W."/>
            <person name="Pan J."/>
            <person name="Luo Z.H."/>
            <person name="Li M."/>
        </authorList>
    </citation>
    <scope>NUCLEOTIDE SEQUENCE [LARGE SCALE GENOMIC DNA]</scope>
    <source>
        <strain evidence="4">SpSt-1</strain>
    </source>
</reference>
<dbReference type="GO" id="GO:0006102">
    <property type="term" value="P:isocitrate metabolic process"/>
    <property type="evidence" value="ECO:0007669"/>
    <property type="project" value="TreeGrafter"/>
</dbReference>
<comment type="similarity">
    <text evidence="1">Belongs to the isocitrate and isopropylmalate dehydrogenases family.</text>
</comment>
<evidence type="ECO:0000256" key="1">
    <source>
        <dbReference type="ARBA" id="ARBA00007769"/>
    </source>
</evidence>
<sequence>MARKYKIGVLRGDGIGPEIVNAALDILNELDLDISFVELEAGYSYFQKTGRSMEENFFDKVKELDAVLKGPLYTPPGVKEFKSVNIIIRKELDLYANIRPFKSFEGISLKNFNIVLIRENIEDVYVGIEGRFKDKAISLRIITFDGSRRVAEYAFRYAIDRGFNKVTVIHKANILKETDGLFREVFYSVSKKYPDIIADELIVDTAAYTIVKNPEKLQVILAPNLYGDILADLLAGMVGSLGLCGSAQIGRDIAVFEPIHGVALDIAGKGIANPIGEILSAKMMLEHIGHQYKDDKFIKASEIIEKAIHIVLEKKKIWTYDLGGDNKTKDVVRALINTINELSIY</sequence>